<accession>A0ABV0J2Z9</accession>
<dbReference type="InterPro" id="IPR058245">
    <property type="entry name" value="NreC/VraR/RcsB-like_REC"/>
</dbReference>
<gene>
    <name evidence="3" type="ORF">NC998_03450</name>
</gene>
<feature type="domain" description="Response regulatory" evidence="2">
    <location>
        <begin position="7"/>
        <end position="133"/>
    </location>
</feature>
<comment type="caution">
    <text evidence="3">The sequence shown here is derived from an EMBL/GenBank/DDBJ whole genome shotgun (WGS) entry which is preliminary data.</text>
</comment>
<dbReference type="Pfam" id="PF12452">
    <property type="entry name" value="DUF3685"/>
    <property type="match status" value="1"/>
</dbReference>
<dbReference type="Gene3D" id="3.40.50.2300">
    <property type="match status" value="1"/>
</dbReference>
<sequence length="621" mass="69378">MTEPLVKLLLIDDDLVFRLGLRTWLEQFPDMQVVGEAETEAAALQILAASPATLIILNLDLGRAVSTWTSRDQAVGLQLCQLLKRQYPQIPILLLSASPLPEAIAAARQAGAEGYCAKGTRATELLTAIRQVATGQSYWSANAPRTIAPSTQVGAALPVSDRPLVVSQRHPLLALWQKQRLSGLQQIDAALAAITAQLRQPGLPVLDRAVLAGRWRELRAARWVVNQLLAPPEPDAEALRDRSSTLSDISRWEESGWEESAWEESDRRISASEPSLRISTGSELVASVPITSPELAARPLQSRLFDRTVSKLQSPLQNLTNTPLEIDILREEKKRELLYIILRKLEETLDELRFAQVQPAQFLEKQPAVIRDLWVATTTDFFGKYYTLQLGAMNLEVVKVLLQDTPTVESEILNKTPLSWDLFAYLLFQIPLVVDNVPYAAHTPEAIERAECLLQNLLLQVANAVIQPLLNHFADVEVIKQTFYDRRLISTREIERFRNSLSWKYRLERYVGEPKAIFESQYELLVLDSRGIAKTSIYSPRNQELRELAGLQLAVTLVLETRDAIAPRFRSAIAFLGSGFVYVLTEVLGRGIGLIGRGILQGIGSAWQDTKIGKNGERPKQ</sequence>
<organism evidence="3 4">
    <name type="scientific">Trichocoleus desertorum GB2-A4</name>
    <dbReference type="NCBI Taxonomy" id="2933944"/>
    <lineage>
        <taxon>Bacteria</taxon>
        <taxon>Bacillati</taxon>
        <taxon>Cyanobacteriota</taxon>
        <taxon>Cyanophyceae</taxon>
        <taxon>Leptolyngbyales</taxon>
        <taxon>Trichocoleusaceae</taxon>
        <taxon>Trichocoleus</taxon>
    </lineage>
</organism>
<dbReference type="InterPro" id="IPR016837">
    <property type="entry name" value="Uncharacterised_Ycf55_cyanobac"/>
</dbReference>
<dbReference type="SUPFAM" id="SSF52172">
    <property type="entry name" value="CheY-like"/>
    <property type="match status" value="1"/>
</dbReference>
<reference evidence="3 4" key="1">
    <citation type="submission" date="2022-04" db="EMBL/GenBank/DDBJ databases">
        <title>Positive selection, recombination, and allopatry shape intraspecific diversity of widespread and dominant cyanobacteria.</title>
        <authorList>
            <person name="Wei J."/>
            <person name="Shu W."/>
            <person name="Hu C."/>
        </authorList>
    </citation>
    <scope>NUCLEOTIDE SEQUENCE [LARGE SCALE GENOMIC DNA]</scope>
    <source>
        <strain evidence="3 4">GB2-A4</strain>
    </source>
</reference>
<comment type="caution">
    <text evidence="1">Lacks conserved residue(s) required for the propagation of feature annotation.</text>
</comment>
<dbReference type="Pfam" id="PF00072">
    <property type="entry name" value="Response_reg"/>
    <property type="match status" value="1"/>
</dbReference>
<dbReference type="PANTHER" id="PTHR45566">
    <property type="entry name" value="HTH-TYPE TRANSCRIPTIONAL REGULATOR YHJB-RELATED"/>
    <property type="match status" value="1"/>
</dbReference>
<dbReference type="PIRSF" id="PIRSF026434">
    <property type="entry name" value="RR_ycf55_prd"/>
    <property type="match status" value="1"/>
</dbReference>
<dbReference type="PANTHER" id="PTHR45566:SF1">
    <property type="entry name" value="HTH-TYPE TRANSCRIPTIONAL REGULATOR YHJB-RELATED"/>
    <property type="match status" value="1"/>
</dbReference>
<dbReference type="PROSITE" id="PS50110">
    <property type="entry name" value="RESPONSE_REGULATORY"/>
    <property type="match status" value="1"/>
</dbReference>
<dbReference type="Proteomes" id="UP001464891">
    <property type="component" value="Unassembled WGS sequence"/>
</dbReference>
<dbReference type="InterPro" id="IPR001789">
    <property type="entry name" value="Sig_transdc_resp-reg_receiver"/>
</dbReference>
<name>A0ABV0J2Z9_9CYAN</name>
<dbReference type="InterPro" id="IPR011006">
    <property type="entry name" value="CheY-like_superfamily"/>
</dbReference>
<dbReference type="SMART" id="SM00448">
    <property type="entry name" value="REC"/>
    <property type="match status" value="1"/>
</dbReference>
<evidence type="ECO:0000259" key="2">
    <source>
        <dbReference type="PROSITE" id="PS50110"/>
    </source>
</evidence>
<evidence type="ECO:0000313" key="4">
    <source>
        <dbReference type="Proteomes" id="UP001464891"/>
    </source>
</evidence>
<keyword evidence="4" id="KW-1185">Reference proteome</keyword>
<dbReference type="InterPro" id="IPR051015">
    <property type="entry name" value="EvgA-like"/>
</dbReference>
<evidence type="ECO:0000256" key="1">
    <source>
        <dbReference type="PROSITE-ProRule" id="PRU00169"/>
    </source>
</evidence>
<dbReference type="InterPro" id="IPR022552">
    <property type="entry name" value="UPF_Ycf55"/>
</dbReference>
<dbReference type="CDD" id="cd17535">
    <property type="entry name" value="REC_NarL-like"/>
    <property type="match status" value="1"/>
</dbReference>
<dbReference type="RefSeq" id="WP_190431867.1">
    <property type="nucleotide sequence ID" value="NZ_JAMPKM010000001.1"/>
</dbReference>
<proteinExistence type="predicted"/>
<evidence type="ECO:0000313" key="3">
    <source>
        <dbReference type="EMBL" id="MEP0816149.1"/>
    </source>
</evidence>
<protein>
    <submittedName>
        <fullName evidence="3">DUF3685 domain-containing protein</fullName>
    </submittedName>
</protein>
<dbReference type="EMBL" id="JAMPKM010000001">
    <property type="protein sequence ID" value="MEP0816149.1"/>
    <property type="molecule type" value="Genomic_DNA"/>
</dbReference>